<dbReference type="EMBL" id="JAIXMP010000025">
    <property type="protein sequence ID" value="KAI9253889.1"/>
    <property type="molecule type" value="Genomic_DNA"/>
</dbReference>
<comment type="caution">
    <text evidence="2">The sequence shown here is derived from an EMBL/GenBank/DDBJ whole genome shotgun (WGS) entry which is preliminary data.</text>
</comment>
<dbReference type="GO" id="GO:0046872">
    <property type="term" value="F:metal ion binding"/>
    <property type="evidence" value="ECO:0007669"/>
    <property type="project" value="InterPro"/>
</dbReference>
<proteinExistence type="predicted"/>
<sequence>MGFIHLYIEWHSILHALVDSKMDQATLDNVPKVRLATNQWLMDCMYYFSKPYGQFIIDAICLQCNEAYHLHGAPKHVHMIGFSLGGVAAYDILSMQWDNNMKSMDESTMSTSTTSNNTHYDLNDLFATTTTSSTTTTPQKQYHHEPCMCTTPNVCVPKLDFEVEHLFTCGSPIAAALVFRGLDYMHYRPPSCTRIHNIFHPYDPLGYRLEPMINPNFVGVSPVRLARAPPRRRRLLILPRIPDLGIKSFITQYMMLNNNSNNTTGEGEEDTTATTTTMMDNDHPVFVQEEEPKCENHHHEQRSSENIVIEEEQESEEFFPRRIDYMLNETVIDTYASEWIIALKSHFRYWANRDLAFHIAKSLLEL</sequence>
<dbReference type="GO" id="GO:0005737">
    <property type="term" value="C:cytoplasm"/>
    <property type="evidence" value="ECO:0007669"/>
    <property type="project" value="TreeGrafter"/>
</dbReference>
<dbReference type="SMART" id="SM01127">
    <property type="entry name" value="DDHD"/>
    <property type="match status" value="1"/>
</dbReference>
<dbReference type="PANTHER" id="PTHR23509:SF10">
    <property type="entry name" value="LD21067P"/>
    <property type="match status" value="1"/>
</dbReference>
<dbReference type="AlphaFoldDB" id="A0AAD5JTP8"/>
<gene>
    <name evidence="2" type="ORF">BDA99DRAFT_519255</name>
</gene>
<evidence type="ECO:0000259" key="1">
    <source>
        <dbReference type="PROSITE" id="PS51043"/>
    </source>
</evidence>
<dbReference type="PANTHER" id="PTHR23509">
    <property type="entry name" value="PA-PL1 PHOSPHOLIPASE FAMILY"/>
    <property type="match status" value="1"/>
</dbReference>
<protein>
    <submittedName>
        <fullName evidence="2">DDHD domain-containing protein</fullName>
    </submittedName>
</protein>
<feature type="domain" description="DDHD" evidence="1">
    <location>
        <begin position="159"/>
        <end position="365"/>
    </location>
</feature>
<dbReference type="PROSITE" id="PS51043">
    <property type="entry name" value="DDHD"/>
    <property type="match status" value="1"/>
</dbReference>
<dbReference type="InterPro" id="IPR004177">
    <property type="entry name" value="DDHD_dom"/>
</dbReference>
<name>A0AAD5JTP8_9FUNG</name>
<evidence type="ECO:0000313" key="3">
    <source>
        <dbReference type="Proteomes" id="UP001209540"/>
    </source>
</evidence>
<accession>A0AAD5JTP8</accession>
<reference evidence="2" key="1">
    <citation type="journal article" date="2022" name="IScience">
        <title>Evolution of zygomycete secretomes and the origins of terrestrial fungal ecologies.</title>
        <authorList>
            <person name="Chang Y."/>
            <person name="Wang Y."/>
            <person name="Mondo S."/>
            <person name="Ahrendt S."/>
            <person name="Andreopoulos W."/>
            <person name="Barry K."/>
            <person name="Beard J."/>
            <person name="Benny G.L."/>
            <person name="Blankenship S."/>
            <person name="Bonito G."/>
            <person name="Cuomo C."/>
            <person name="Desiro A."/>
            <person name="Gervers K.A."/>
            <person name="Hundley H."/>
            <person name="Kuo A."/>
            <person name="LaButti K."/>
            <person name="Lang B.F."/>
            <person name="Lipzen A."/>
            <person name="O'Donnell K."/>
            <person name="Pangilinan J."/>
            <person name="Reynolds N."/>
            <person name="Sandor L."/>
            <person name="Smith M.E."/>
            <person name="Tsang A."/>
            <person name="Grigoriev I.V."/>
            <person name="Stajich J.E."/>
            <person name="Spatafora J.W."/>
        </authorList>
    </citation>
    <scope>NUCLEOTIDE SEQUENCE</scope>
    <source>
        <strain evidence="2">RSA 2281</strain>
    </source>
</reference>
<keyword evidence="3" id="KW-1185">Reference proteome</keyword>
<dbReference type="InterPro" id="IPR058055">
    <property type="entry name" value="PA-PLA1"/>
</dbReference>
<reference evidence="2" key="2">
    <citation type="submission" date="2023-02" db="EMBL/GenBank/DDBJ databases">
        <authorList>
            <consortium name="DOE Joint Genome Institute"/>
            <person name="Mondo S.J."/>
            <person name="Chang Y."/>
            <person name="Wang Y."/>
            <person name="Ahrendt S."/>
            <person name="Andreopoulos W."/>
            <person name="Barry K."/>
            <person name="Beard J."/>
            <person name="Benny G.L."/>
            <person name="Blankenship S."/>
            <person name="Bonito G."/>
            <person name="Cuomo C."/>
            <person name="Desiro A."/>
            <person name="Gervers K.A."/>
            <person name="Hundley H."/>
            <person name="Kuo A."/>
            <person name="LaButti K."/>
            <person name="Lang B.F."/>
            <person name="Lipzen A."/>
            <person name="O'Donnell K."/>
            <person name="Pangilinan J."/>
            <person name="Reynolds N."/>
            <person name="Sandor L."/>
            <person name="Smith M.W."/>
            <person name="Tsang A."/>
            <person name="Grigoriev I.V."/>
            <person name="Stajich J.E."/>
            <person name="Spatafora J.W."/>
        </authorList>
    </citation>
    <scope>NUCLEOTIDE SEQUENCE</scope>
    <source>
        <strain evidence="2">RSA 2281</strain>
    </source>
</reference>
<dbReference type="Proteomes" id="UP001209540">
    <property type="component" value="Unassembled WGS sequence"/>
</dbReference>
<evidence type="ECO:0000313" key="2">
    <source>
        <dbReference type="EMBL" id="KAI9253889.1"/>
    </source>
</evidence>
<organism evidence="2 3">
    <name type="scientific">Phascolomyces articulosus</name>
    <dbReference type="NCBI Taxonomy" id="60185"/>
    <lineage>
        <taxon>Eukaryota</taxon>
        <taxon>Fungi</taxon>
        <taxon>Fungi incertae sedis</taxon>
        <taxon>Mucoromycota</taxon>
        <taxon>Mucoromycotina</taxon>
        <taxon>Mucoromycetes</taxon>
        <taxon>Mucorales</taxon>
        <taxon>Lichtheimiaceae</taxon>
        <taxon>Phascolomyces</taxon>
    </lineage>
</organism>
<dbReference type="Pfam" id="PF02862">
    <property type="entry name" value="DDHD"/>
    <property type="match status" value="1"/>
</dbReference>
<dbReference type="GO" id="GO:0004620">
    <property type="term" value="F:phospholipase activity"/>
    <property type="evidence" value="ECO:0007669"/>
    <property type="project" value="TreeGrafter"/>
</dbReference>